<keyword evidence="1" id="KW-0479">Metal-binding</keyword>
<organism evidence="3 4">
    <name type="scientific">Microcystis aeruginosa EAWAG127a</name>
    <dbReference type="NCBI Taxonomy" id="2529855"/>
    <lineage>
        <taxon>Bacteria</taxon>
        <taxon>Bacillati</taxon>
        <taxon>Cyanobacteriota</taxon>
        <taxon>Cyanophyceae</taxon>
        <taxon>Oscillatoriophycideae</taxon>
        <taxon>Chroococcales</taxon>
        <taxon>Microcystaceae</taxon>
        <taxon>Microcystis</taxon>
    </lineage>
</organism>
<dbReference type="SUPFAM" id="SSF55008">
    <property type="entry name" value="HMA, heavy metal-associated domain"/>
    <property type="match status" value="1"/>
</dbReference>
<evidence type="ECO:0000313" key="4">
    <source>
        <dbReference type="Proteomes" id="UP000325636"/>
    </source>
</evidence>
<dbReference type="Pfam" id="PF00403">
    <property type="entry name" value="HMA"/>
    <property type="match status" value="1"/>
</dbReference>
<evidence type="ECO:0000256" key="1">
    <source>
        <dbReference type="ARBA" id="ARBA00022723"/>
    </source>
</evidence>
<sequence>MLVFSYEVTGVATMTITLKVPSIACEGCANTITKAINNQQPAAQISVDVANKIVTVETTAFPAEIAQWISEVGHTVESGEAQGTTITSSQI</sequence>
<evidence type="ECO:0000259" key="2">
    <source>
        <dbReference type="PROSITE" id="PS50846"/>
    </source>
</evidence>
<evidence type="ECO:0000313" key="3">
    <source>
        <dbReference type="EMBL" id="KAB0240837.1"/>
    </source>
</evidence>
<name>A0A5J5LT20_MICAE</name>
<protein>
    <submittedName>
        <fullName evidence="3">Copper chaperone</fullName>
    </submittedName>
</protein>
<reference evidence="4" key="1">
    <citation type="submission" date="2019-04" db="EMBL/GenBank/DDBJ databases">
        <title>Microviridin 1777: A Toxic Chymotrypsin Inhibitor Discovered by a Metabologenomic Approach.</title>
        <authorList>
            <person name="Sieber S."/>
            <person name="Grendelmeier S.M."/>
            <person name="Harris L.A."/>
            <person name="Mitchell D.A."/>
            <person name="Gademann K."/>
        </authorList>
    </citation>
    <scope>NUCLEOTIDE SEQUENCE [LARGE SCALE GENOMIC DNA]</scope>
    <source>
        <strain evidence="4">EAWAG127a</strain>
    </source>
</reference>
<dbReference type="Proteomes" id="UP000325636">
    <property type="component" value="Unassembled WGS sequence"/>
</dbReference>
<dbReference type="InterPro" id="IPR006121">
    <property type="entry name" value="HMA_dom"/>
</dbReference>
<dbReference type="GO" id="GO:0046872">
    <property type="term" value="F:metal ion binding"/>
    <property type="evidence" value="ECO:0007669"/>
    <property type="project" value="UniProtKB-KW"/>
</dbReference>
<dbReference type="InterPro" id="IPR017969">
    <property type="entry name" value="Heavy-metal-associated_CS"/>
</dbReference>
<proteinExistence type="predicted"/>
<feature type="domain" description="HMA" evidence="2">
    <location>
        <begin position="14"/>
        <end position="77"/>
    </location>
</feature>
<comment type="caution">
    <text evidence="3">The sequence shown here is derived from an EMBL/GenBank/DDBJ whole genome shotgun (WGS) entry which is preliminary data.</text>
</comment>
<gene>
    <name evidence="3" type="ORF">EZJ55_09840</name>
</gene>
<dbReference type="PROSITE" id="PS01047">
    <property type="entry name" value="HMA_1"/>
    <property type="match status" value="1"/>
</dbReference>
<dbReference type="InterPro" id="IPR036163">
    <property type="entry name" value="HMA_dom_sf"/>
</dbReference>
<dbReference type="PROSITE" id="PS50846">
    <property type="entry name" value="HMA_2"/>
    <property type="match status" value="1"/>
</dbReference>
<dbReference type="AlphaFoldDB" id="A0A5J5LT20"/>
<dbReference type="RefSeq" id="WP_150976231.1">
    <property type="nucleotide sequence ID" value="NZ_SRLN01000012.1"/>
</dbReference>
<dbReference type="CDD" id="cd00371">
    <property type="entry name" value="HMA"/>
    <property type="match status" value="1"/>
</dbReference>
<dbReference type="Gene3D" id="3.30.70.100">
    <property type="match status" value="1"/>
</dbReference>
<accession>A0A5J5LT20</accession>
<dbReference type="EMBL" id="SRLN01000012">
    <property type="protein sequence ID" value="KAB0240837.1"/>
    <property type="molecule type" value="Genomic_DNA"/>
</dbReference>